<accession>A0A1C3Y6Y0</accession>
<organism evidence="2 3">
    <name type="scientific">Rhizobium aethiopicum</name>
    <dbReference type="NCBI Taxonomy" id="1138170"/>
    <lineage>
        <taxon>Bacteria</taxon>
        <taxon>Pseudomonadati</taxon>
        <taxon>Pseudomonadota</taxon>
        <taxon>Alphaproteobacteria</taxon>
        <taxon>Hyphomicrobiales</taxon>
        <taxon>Rhizobiaceae</taxon>
        <taxon>Rhizobium/Agrobacterium group</taxon>
        <taxon>Rhizobium</taxon>
    </lineage>
</organism>
<dbReference type="RefSeq" id="WP_092752551.1">
    <property type="nucleotide sequence ID" value="NZ_FMAJ01000010.1"/>
</dbReference>
<dbReference type="STRING" id="1138170.GA0061105_11015"/>
<dbReference type="SUPFAM" id="SSF52218">
    <property type="entry name" value="Flavoproteins"/>
    <property type="match status" value="1"/>
</dbReference>
<dbReference type="Pfam" id="PF03358">
    <property type="entry name" value="FMN_red"/>
    <property type="match status" value="1"/>
</dbReference>
<dbReference type="Gene3D" id="3.40.50.360">
    <property type="match status" value="1"/>
</dbReference>
<evidence type="ECO:0000259" key="1">
    <source>
        <dbReference type="Pfam" id="PF03358"/>
    </source>
</evidence>
<dbReference type="InterPro" id="IPR029039">
    <property type="entry name" value="Flavoprotein-like_sf"/>
</dbReference>
<dbReference type="GO" id="GO:0010181">
    <property type="term" value="F:FMN binding"/>
    <property type="evidence" value="ECO:0007669"/>
    <property type="project" value="TreeGrafter"/>
</dbReference>
<dbReference type="InterPro" id="IPR005025">
    <property type="entry name" value="FMN_Rdtase-like_dom"/>
</dbReference>
<dbReference type="EMBL" id="FMAJ01000010">
    <property type="protein sequence ID" value="SCB60216.1"/>
    <property type="molecule type" value="Genomic_DNA"/>
</dbReference>
<proteinExistence type="predicted"/>
<dbReference type="PANTHER" id="PTHR30543:SF21">
    <property type="entry name" value="NAD(P)H-DEPENDENT FMN REDUCTASE LOT6"/>
    <property type="match status" value="1"/>
</dbReference>
<protein>
    <submittedName>
        <fullName evidence="2">NAD(P)H-dependent FMN reductase</fullName>
    </submittedName>
</protein>
<dbReference type="InterPro" id="IPR050712">
    <property type="entry name" value="NAD(P)H-dep_reductase"/>
</dbReference>
<reference evidence="2 3" key="1">
    <citation type="submission" date="2016-08" db="EMBL/GenBank/DDBJ databases">
        <authorList>
            <person name="Seilhamer J.J."/>
        </authorList>
    </citation>
    <scope>NUCLEOTIDE SEQUENCE [LARGE SCALE GENOMIC DNA]</scope>
    <source>
        <strain evidence="2 3">HBR26</strain>
    </source>
</reference>
<feature type="domain" description="NADPH-dependent FMN reductase-like" evidence="1">
    <location>
        <begin position="5"/>
        <end position="139"/>
    </location>
</feature>
<dbReference type="PANTHER" id="PTHR30543">
    <property type="entry name" value="CHROMATE REDUCTASE"/>
    <property type="match status" value="1"/>
</dbReference>
<evidence type="ECO:0000313" key="3">
    <source>
        <dbReference type="Proteomes" id="UP000198723"/>
    </source>
</evidence>
<gene>
    <name evidence="2" type="ORF">GA0061105_11015</name>
</gene>
<name>A0A1C3Y6Y0_9HYPH</name>
<dbReference type="Proteomes" id="UP000198723">
    <property type="component" value="Unassembled WGS sequence"/>
</dbReference>
<dbReference type="AlphaFoldDB" id="A0A1C3Y6Y0"/>
<sequence length="190" mass="20782">MSQLKIAVIVGSTRIGRFADHPAQWIAGLAGERSELAVEVLDLRDYPLPFFGEARATAAENETAELWKKKLREFDGYIFTAAEYNHAPTAVLKNAIDLGEFIHKPVAFVGYGGVGGARAVEHLRLIFVEMAAASVKTGVHIAFSEYLSVLKEGKSLSDYPHLNEAARNQLDQLIWWGNALKAARSVVTSA</sequence>
<dbReference type="GO" id="GO:0005829">
    <property type="term" value="C:cytosol"/>
    <property type="evidence" value="ECO:0007669"/>
    <property type="project" value="TreeGrafter"/>
</dbReference>
<dbReference type="GO" id="GO:0016491">
    <property type="term" value="F:oxidoreductase activity"/>
    <property type="evidence" value="ECO:0007669"/>
    <property type="project" value="InterPro"/>
</dbReference>
<evidence type="ECO:0000313" key="2">
    <source>
        <dbReference type="EMBL" id="SCB60216.1"/>
    </source>
</evidence>